<evidence type="ECO:0000256" key="4">
    <source>
        <dbReference type="ARBA" id="ARBA00010617"/>
    </source>
</evidence>
<proteinExistence type="inferred from homology"/>
<dbReference type="AlphaFoldDB" id="A0AAN7V2A7"/>
<dbReference type="InterPro" id="IPR002401">
    <property type="entry name" value="Cyt_P450_E_grp-I"/>
</dbReference>
<dbReference type="GO" id="GO:0005789">
    <property type="term" value="C:endoplasmic reticulum membrane"/>
    <property type="evidence" value="ECO:0007669"/>
    <property type="project" value="UniProtKB-SubCell"/>
</dbReference>
<evidence type="ECO:0000256" key="7">
    <source>
        <dbReference type="ARBA" id="ARBA00022824"/>
    </source>
</evidence>
<evidence type="ECO:0000313" key="17">
    <source>
        <dbReference type="Proteomes" id="UP001329430"/>
    </source>
</evidence>
<evidence type="ECO:0000256" key="1">
    <source>
        <dbReference type="ARBA" id="ARBA00001971"/>
    </source>
</evidence>
<dbReference type="InterPro" id="IPR001128">
    <property type="entry name" value="Cyt_P450"/>
</dbReference>
<evidence type="ECO:0000256" key="13">
    <source>
        <dbReference type="PIRSR" id="PIRSR602401-1"/>
    </source>
</evidence>
<dbReference type="InterPro" id="IPR036396">
    <property type="entry name" value="Cyt_P450_sf"/>
</dbReference>
<dbReference type="GO" id="GO:0004497">
    <property type="term" value="F:monooxygenase activity"/>
    <property type="evidence" value="ECO:0007669"/>
    <property type="project" value="UniProtKB-KW"/>
</dbReference>
<name>A0AAN7V2A7_9COLE</name>
<evidence type="ECO:0000256" key="12">
    <source>
        <dbReference type="ARBA" id="ARBA00023136"/>
    </source>
</evidence>
<evidence type="ECO:0000256" key="6">
    <source>
        <dbReference type="ARBA" id="ARBA00022723"/>
    </source>
</evidence>
<reference evidence="16 17" key="1">
    <citation type="journal article" date="2024" name="Insects">
        <title>An Improved Chromosome-Level Genome Assembly of the Firefly Pyrocoelia pectoralis.</title>
        <authorList>
            <person name="Fu X."/>
            <person name="Meyer-Rochow V.B."/>
            <person name="Ballantyne L."/>
            <person name="Zhu X."/>
        </authorList>
    </citation>
    <scope>NUCLEOTIDE SEQUENCE [LARGE SCALE GENOMIC DNA]</scope>
    <source>
        <strain evidence="16">XCY_ONT2</strain>
    </source>
</reference>
<keyword evidence="5 13" id="KW-0349">Heme</keyword>
<dbReference type="PRINTS" id="PR00463">
    <property type="entry name" value="EP450I"/>
</dbReference>
<comment type="similarity">
    <text evidence="4 14">Belongs to the cytochrome P450 family.</text>
</comment>
<keyword evidence="6 13" id="KW-0479">Metal-binding</keyword>
<keyword evidence="8" id="KW-0492">Microsome</keyword>
<keyword evidence="9 14" id="KW-0560">Oxidoreductase</keyword>
<evidence type="ECO:0000256" key="3">
    <source>
        <dbReference type="ARBA" id="ARBA00004406"/>
    </source>
</evidence>
<dbReference type="EMBL" id="JAVRBK010000010">
    <property type="protein sequence ID" value="KAK5638814.1"/>
    <property type="molecule type" value="Genomic_DNA"/>
</dbReference>
<dbReference type="PANTHER" id="PTHR24292:SF100">
    <property type="entry name" value="CYTOCHROME P450 6A16, ISOFORM B-RELATED"/>
    <property type="match status" value="1"/>
</dbReference>
<keyword evidence="7" id="KW-0256">Endoplasmic reticulum</keyword>
<organism evidence="16 17">
    <name type="scientific">Pyrocoelia pectoralis</name>
    <dbReference type="NCBI Taxonomy" id="417401"/>
    <lineage>
        <taxon>Eukaryota</taxon>
        <taxon>Metazoa</taxon>
        <taxon>Ecdysozoa</taxon>
        <taxon>Arthropoda</taxon>
        <taxon>Hexapoda</taxon>
        <taxon>Insecta</taxon>
        <taxon>Pterygota</taxon>
        <taxon>Neoptera</taxon>
        <taxon>Endopterygota</taxon>
        <taxon>Coleoptera</taxon>
        <taxon>Polyphaga</taxon>
        <taxon>Elateriformia</taxon>
        <taxon>Elateroidea</taxon>
        <taxon>Lampyridae</taxon>
        <taxon>Lampyrinae</taxon>
        <taxon>Pyrocoelia</taxon>
    </lineage>
</organism>
<keyword evidence="15" id="KW-0812">Transmembrane</keyword>
<dbReference type="GO" id="GO:0016705">
    <property type="term" value="F:oxidoreductase activity, acting on paired donors, with incorporation or reduction of molecular oxygen"/>
    <property type="evidence" value="ECO:0007669"/>
    <property type="project" value="InterPro"/>
</dbReference>
<evidence type="ECO:0000256" key="15">
    <source>
        <dbReference type="SAM" id="Phobius"/>
    </source>
</evidence>
<dbReference type="GO" id="GO:0020037">
    <property type="term" value="F:heme binding"/>
    <property type="evidence" value="ECO:0007669"/>
    <property type="project" value="InterPro"/>
</dbReference>
<dbReference type="PANTHER" id="PTHR24292">
    <property type="entry name" value="CYTOCHROME P450"/>
    <property type="match status" value="1"/>
</dbReference>
<evidence type="ECO:0000256" key="11">
    <source>
        <dbReference type="ARBA" id="ARBA00023033"/>
    </source>
</evidence>
<evidence type="ECO:0000256" key="9">
    <source>
        <dbReference type="ARBA" id="ARBA00023002"/>
    </source>
</evidence>
<feature type="transmembrane region" description="Helical" evidence="15">
    <location>
        <begin position="6"/>
        <end position="24"/>
    </location>
</feature>
<dbReference type="GO" id="GO:0005506">
    <property type="term" value="F:iron ion binding"/>
    <property type="evidence" value="ECO:0007669"/>
    <property type="project" value="InterPro"/>
</dbReference>
<dbReference type="FunFam" id="1.10.630.10:FF:000042">
    <property type="entry name" value="Cytochrome P450"/>
    <property type="match status" value="1"/>
</dbReference>
<dbReference type="Proteomes" id="UP001329430">
    <property type="component" value="Chromosome 10"/>
</dbReference>
<keyword evidence="12 15" id="KW-0472">Membrane</keyword>
<evidence type="ECO:0000256" key="2">
    <source>
        <dbReference type="ARBA" id="ARBA00004174"/>
    </source>
</evidence>
<dbReference type="PROSITE" id="PS00086">
    <property type="entry name" value="CYTOCHROME_P450"/>
    <property type="match status" value="1"/>
</dbReference>
<protein>
    <recommendedName>
        <fullName evidence="18">Cytochrome P450</fullName>
    </recommendedName>
</protein>
<comment type="subcellular location">
    <subcellularLocation>
        <location evidence="3">Endoplasmic reticulum membrane</location>
        <topology evidence="3">Peripheral membrane protein</topology>
    </subcellularLocation>
    <subcellularLocation>
        <location evidence="2">Microsome membrane</location>
        <topology evidence="2">Peripheral membrane protein</topology>
    </subcellularLocation>
</comment>
<evidence type="ECO:0000256" key="8">
    <source>
        <dbReference type="ARBA" id="ARBA00022848"/>
    </source>
</evidence>
<evidence type="ECO:0000256" key="14">
    <source>
        <dbReference type="RuleBase" id="RU000461"/>
    </source>
</evidence>
<comment type="cofactor">
    <cofactor evidence="1 13">
        <name>heme</name>
        <dbReference type="ChEBI" id="CHEBI:30413"/>
    </cofactor>
</comment>
<dbReference type="Pfam" id="PF00067">
    <property type="entry name" value="p450"/>
    <property type="match status" value="1"/>
</dbReference>
<dbReference type="InterPro" id="IPR050476">
    <property type="entry name" value="Insect_CytP450_Detox"/>
</dbReference>
<keyword evidence="15" id="KW-1133">Transmembrane helix</keyword>
<keyword evidence="10 13" id="KW-0408">Iron</keyword>
<feature type="binding site" description="axial binding residue" evidence="13">
    <location>
        <position position="447"/>
    </location>
    <ligand>
        <name>heme</name>
        <dbReference type="ChEBI" id="CHEBI:30413"/>
    </ligand>
    <ligandPart>
        <name>Fe</name>
        <dbReference type="ChEBI" id="CHEBI:18248"/>
    </ligandPart>
</feature>
<dbReference type="Gene3D" id="1.10.630.10">
    <property type="entry name" value="Cytochrome P450"/>
    <property type="match status" value="1"/>
</dbReference>
<dbReference type="CDD" id="cd11056">
    <property type="entry name" value="CYP6-like"/>
    <property type="match status" value="1"/>
</dbReference>
<gene>
    <name evidence="16" type="ORF">RI129_013109</name>
</gene>
<evidence type="ECO:0000256" key="5">
    <source>
        <dbReference type="ARBA" id="ARBA00022617"/>
    </source>
</evidence>
<comment type="caution">
    <text evidence="16">The sequence shown here is derived from an EMBL/GenBank/DDBJ whole genome shotgun (WGS) entry which is preliminary data.</text>
</comment>
<evidence type="ECO:0008006" key="18">
    <source>
        <dbReference type="Google" id="ProtNLM"/>
    </source>
</evidence>
<dbReference type="SUPFAM" id="SSF48264">
    <property type="entry name" value="Cytochrome P450"/>
    <property type="match status" value="1"/>
</dbReference>
<evidence type="ECO:0000256" key="10">
    <source>
        <dbReference type="ARBA" id="ARBA00023004"/>
    </source>
</evidence>
<sequence length="502" mass="58099">MVTASIYFSVGVLVACLVVIFTYFKWTFKYWERRELPSVKPSIPFGTIGDIVLAKRNFGEILKEQYEESKRKGLKHVGLFMMVKPTYMPIDLEYVKNILSKDFSHFMDRGFYYNEKDDPLSANVFMLEGTKWKNLRAKLTPTFSSGKMKMMFHIMLECGKHLTDALDDTCDAGEPVDIREFLERFSTDVIGSCAFGIDCNSFKDRESNFVKFVKRASQYTKWETLKAMSAYANQEIARKLGICIIPIDVATFFSTIVRETVEYREKNDERRSDFLQILIDMKNNVDVAHQQLTINELAAQSYIFFLAGFETSSTTMGFCLYELARNQEMQDKVRSEINLVLEGHNGELSYDAIKDMKYMKQVIDETLRKYPAVPFLNRVCLTDYKIPDSNLMLEKGTPIIIPVYGIQHDPAYFPEPDKFDPERFSEENKKKIKPFAYMPFGEGPRLCIGLRFGVMQTGIGLASLLRKFRFSLNKKTSHPLRISPYHFLLSSLDDIWLNVEKI</sequence>
<keyword evidence="17" id="KW-1185">Reference proteome</keyword>
<dbReference type="PRINTS" id="PR00385">
    <property type="entry name" value="P450"/>
</dbReference>
<keyword evidence="11 14" id="KW-0503">Monooxygenase</keyword>
<accession>A0AAN7V2A7</accession>
<evidence type="ECO:0000313" key="16">
    <source>
        <dbReference type="EMBL" id="KAK5638814.1"/>
    </source>
</evidence>
<dbReference type="InterPro" id="IPR017972">
    <property type="entry name" value="Cyt_P450_CS"/>
</dbReference>